<proteinExistence type="predicted"/>
<protein>
    <submittedName>
        <fullName evidence="6">AraC-like DNA-binding protein</fullName>
    </submittedName>
</protein>
<dbReference type="InterPro" id="IPR018060">
    <property type="entry name" value="HTH_AraC"/>
</dbReference>
<evidence type="ECO:0000256" key="4">
    <source>
        <dbReference type="SAM" id="Phobius"/>
    </source>
</evidence>
<evidence type="ECO:0000256" key="2">
    <source>
        <dbReference type="ARBA" id="ARBA00023125"/>
    </source>
</evidence>
<keyword evidence="4" id="KW-0472">Membrane</keyword>
<name>A0ABR6KSJ5_9BACT</name>
<dbReference type="Pfam" id="PF12833">
    <property type="entry name" value="HTH_18"/>
    <property type="match status" value="1"/>
</dbReference>
<feature type="domain" description="HTH araC/xylS-type" evidence="5">
    <location>
        <begin position="57"/>
        <end position="159"/>
    </location>
</feature>
<dbReference type="PROSITE" id="PS00041">
    <property type="entry name" value="HTH_ARAC_FAMILY_1"/>
    <property type="match status" value="1"/>
</dbReference>
<evidence type="ECO:0000313" key="6">
    <source>
        <dbReference type="EMBL" id="MBB4624474.1"/>
    </source>
</evidence>
<dbReference type="SUPFAM" id="SSF46689">
    <property type="entry name" value="Homeodomain-like"/>
    <property type="match status" value="1"/>
</dbReference>
<keyword evidence="1" id="KW-0805">Transcription regulation</keyword>
<evidence type="ECO:0000313" key="7">
    <source>
        <dbReference type="Proteomes" id="UP000533637"/>
    </source>
</evidence>
<dbReference type="SMART" id="SM00342">
    <property type="entry name" value="HTH_ARAC"/>
    <property type="match status" value="1"/>
</dbReference>
<keyword evidence="7" id="KW-1185">Reference proteome</keyword>
<reference evidence="6 7" key="1">
    <citation type="submission" date="2020-08" db="EMBL/GenBank/DDBJ databases">
        <title>Genomic Encyclopedia of Type Strains, Phase IV (KMG-IV): sequencing the most valuable type-strain genomes for metagenomic binning, comparative biology and taxonomic classification.</title>
        <authorList>
            <person name="Goeker M."/>
        </authorList>
    </citation>
    <scope>NUCLEOTIDE SEQUENCE [LARGE SCALE GENOMIC DNA]</scope>
    <source>
        <strain evidence="6 7">DSM 102983</strain>
    </source>
</reference>
<sequence length="168" mass="19909">MGRNFFHVYLIVVTCRIFILFLYKVQNKCLGYINCTRSTNITEVSPEDQLVYDTVCKRINNFLINEKHFQDKNINIVVMAHQCHIRKDLVNKTLKAKYDLTFSNYLREKRIKYACTLLLDPSNMKIDVISDASGFKTTRTFVRSFRSVKNVSPTEYRHLQVFKRNMFC</sequence>
<dbReference type="EMBL" id="JACHOC010000010">
    <property type="protein sequence ID" value="MBB4624474.1"/>
    <property type="molecule type" value="Genomic_DNA"/>
</dbReference>
<dbReference type="PROSITE" id="PS01124">
    <property type="entry name" value="HTH_ARAC_FAMILY_2"/>
    <property type="match status" value="1"/>
</dbReference>
<dbReference type="PANTHER" id="PTHR43280:SF2">
    <property type="entry name" value="HTH-TYPE TRANSCRIPTIONAL REGULATOR EXSA"/>
    <property type="match status" value="1"/>
</dbReference>
<feature type="transmembrane region" description="Helical" evidence="4">
    <location>
        <begin position="6"/>
        <end position="23"/>
    </location>
</feature>
<accession>A0ABR6KSJ5</accession>
<keyword evidence="3" id="KW-0804">Transcription</keyword>
<evidence type="ECO:0000256" key="1">
    <source>
        <dbReference type="ARBA" id="ARBA00023015"/>
    </source>
</evidence>
<evidence type="ECO:0000256" key="3">
    <source>
        <dbReference type="ARBA" id="ARBA00023163"/>
    </source>
</evidence>
<keyword evidence="4" id="KW-1133">Transmembrane helix</keyword>
<comment type="caution">
    <text evidence="6">The sequence shown here is derived from an EMBL/GenBank/DDBJ whole genome shotgun (WGS) entry which is preliminary data.</text>
</comment>
<gene>
    <name evidence="6" type="ORF">GGQ57_004405</name>
</gene>
<dbReference type="PANTHER" id="PTHR43280">
    <property type="entry name" value="ARAC-FAMILY TRANSCRIPTIONAL REGULATOR"/>
    <property type="match status" value="1"/>
</dbReference>
<organism evidence="6 7">
    <name type="scientific">Parabacteroides faecis</name>
    <dbReference type="NCBI Taxonomy" id="1217282"/>
    <lineage>
        <taxon>Bacteria</taxon>
        <taxon>Pseudomonadati</taxon>
        <taxon>Bacteroidota</taxon>
        <taxon>Bacteroidia</taxon>
        <taxon>Bacteroidales</taxon>
        <taxon>Tannerellaceae</taxon>
        <taxon>Parabacteroides</taxon>
    </lineage>
</organism>
<dbReference type="Gene3D" id="1.10.10.60">
    <property type="entry name" value="Homeodomain-like"/>
    <property type="match status" value="1"/>
</dbReference>
<keyword evidence="2" id="KW-0238">DNA-binding</keyword>
<keyword evidence="4" id="KW-0812">Transmembrane</keyword>
<dbReference type="InterPro" id="IPR009057">
    <property type="entry name" value="Homeodomain-like_sf"/>
</dbReference>
<evidence type="ECO:0000259" key="5">
    <source>
        <dbReference type="PROSITE" id="PS01124"/>
    </source>
</evidence>
<dbReference type="InterPro" id="IPR018062">
    <property type="entry name" value="HTH_AraC-typ_CS"/>
</dbReference>
<dbReference type="Proteomes" id="UP000533637">
    <property type="component" value="Unassembled WGS sequence"/>
</dbReference>